<dbReference type="Pfam" id="PF02561">
    <property type="entry name" value="FliS"/>
    <property type="match status" value="1"/>
</dbReference>
<keyword evidence="7" id="KW-0969">Cilium</keyword>
<evidence type="ECO:0000256" key="6">
    <source>
        <dbReference type="PIRNR" id="PIRNR039090"/>
    </source>
</evidence>
<dbReference type="CDD" id="cd16098">
    <property type="entry name" value="FliS"/>
    <property type="match status" value="1"/>
</dbReference>
<keyword evidence="7" id="KW-0966">Cell projection</keyword>
<name>A0A756YI80_SALER</name>
<dbReference type="PANTHER" id="PTHR34773">
    <property type="entry name" value="FLAGELLAR SECRETION CHAPERONE FLIS"/>
    <property type="match status" value="1"/>
</dbReference>
<comment type="caution">
    <text evidence="7">The sequence shown here is derived from an EMBL/GenBank/DDBJ whole genome shotgun (WGS) entry which is preliminary data.</text>
</comment>
<dbReference type="PIRSF" id="PIRSF039090">
    <property type="entry name" value="Flis"/>
    <property type="match status" value="1"/>
</dbReference>
<keyword evidence="4 6" id="KW-1005">Bacterial flagellum biogenesis</keyword>
<reference evidence="7" key="1">
    <citation type="journal article" date="2018" name="Genome Biol.">
        <title>SKESA: strategic k-mer extension for scrupulous assemblies.</title>
        <authorList>
            <person name="Souvorov A."/>
            <person name="Agarwala R."/>
            <person name="Lipman D.J."/>
        </authorList>
    </citation>
    <scope>NUCLEOTIDE SEQUENCE</scope>
    <source>
        <strain evidence="7">MA.CK_97/00011857</strain>
    </source>
</reference>
<dbReference type="AlphaFoldDB" id="A0A756YI80"/>
<comment type="similarity">
    <text evidence="2 6">Belongs to the FliS family.</text>
</comment>
<dbReference type="NCBIfam" id="TIGR00208">
    <property type="entry name" value="fliS"/>
    <property type="match status" value="1"/>
</dbReference>
<protein>
    <recommendedName>
        <fullName evidence="6">Flagellar secretion chaperone FliS</fullName>
    </recommendedName>
</protein>
<dbReference type="GO" id="GO:0005829">
    <property type="term" value="C:cytosol"/>
    <property type="evidence" value="ECO:0007669"/>
    <property type="project" value="UniProtKB-SubCell"/>
</dbReference>
<keyword evidence="3 6" id="KW-0963">Cytoplasm</keyword>
<keyword evidence="5" id="KW-0143">Chaperone</keyword>
<dbReference type="InterPro" id="IPR003713">
    <property type="entry name" value="FliS"/>
</dbReference>
<dbReference type="GO" id="GO:0044780">
    <property type="term" value="P:bacterial-type flagellum assembly"/>
    <property type="evidence" value="ECO:0007669"/>
    <property type="project" value="InterPro"/>
</dbReference>
<evidence type="ECO:0000256" key="3">
    <source>
        <dbReference type="ARBA" id="ARBA00022490"/>
    </source>
</evidence>
<dbReference type="InterPro" id="IPR036584">
    <property type="entry name" value="FliS_sf"/>
</dbReference>
<keyword evidence="7" id="KW-0282">Flagellum</keyword>
<reference evidence="7" key="2">
    <citation type="submission" date="2020-02" db="EMBL/GenBank/DDBJ databases">
        <authorList>
            <consortium name="NCBI Pathogen Detection Project"/>
        </authorList>
    </citation>
    <scope>NUCLEOTIDE SEQUENCE</scope>
    <source>
        <strain evidence="7">MA.CK_97/00011857</strain>
    </source>
</reference>
<accession>A0A756YI80</accession>
<evidence type="ECO:0000256" key="5">
    <source>
        <dbReference type="ARBA" id="ARBA00023186"/>
    </source>
</evidence>
<gene>
    <name evidence="7" type="primary">fliS</name>
    <name evidence="7" type="ORF">G8S59_004053</name>
</gene>
<dbReference type="PANTHER" id="PTHR34773:SF1">
    <property type="entry name" value="FLAGELLAR SECRETION CHAPERONE FLIS"/>
    <property type="match status" value="1"/>
</dbReference>
<sequence>MRATYGSEVYAKVSLQSRLSGATPYQLITILFEGAHNAIQCAKIYGESGNIARRGEMISKAINIIDNGLRSALDHEQGGEIAENLDRLYEYMSRTLLKANLKQDQILLTHVDKLLVELAETWEKINPHKKSDS</sequence>
<evidence type="ECO:0000256" key="4">
    <source>
        <dbReference type="ARBA" id="ARBA00022795"/>
    </source>
</evidence>
<dbReference type="GO" id="GO:0071973">
    <property type="term" value="P:bacterial-type flagellum-dependent cell motility"/>
    <property type="evidence" value="ECO:0007669"/>
    <property type="project" value="TreeGrafter"/>
</dbReference>
<dbReference type="Gene3D" id="1.20.120.340">
    <property type="entry name" value="Flagellar protein FliS"/>
    <property type="match status" value="1"/>
</dbReference>
<comment type="subcellular location">
    <subcellularLocation>
        <location evidence="1 6">Cytoplasm</location>
        <location evidence="1 6">Cytosol</location>
    </subcellularLocation>
</comment>
<evidence type="ECO:0000313" key="7">
    <source>
        <dbReference type="EMBL" id="HAG0390756.1"/>
    </source>
</evidence>
<proteinExistence type="inferred from homology"/>
<dbReference type="EMBL" id="DAAXCJ010000012">
    <property type="protein sequence ID" value="HAG0390756.1"/>
    <property type="molecule type" value="Genomic_DNA"/>
</dbReference>
<dbReference type="SUPFAM" id="SSF101116">
    <property type="entry name" value="Flagellar export chaperone FliS"/>
    <property type="match status" value="1"/>
</dbReference>
<evidence type="ECO:0000256" key="2">
    <source>
        <dbReference type="ARBA" id="ARBA00008787"/>
    </source>
</evidence>
<evidence type="ECO:0000256" key="1">
    <source>
        <dbReference type="ARBA" id="ARBA00004514"/>
    </source>
</evidence>
<organism evidence="7">
    <name type="scientific">Salmonella enterica</name>
    <name type="common">Salmonella choleraesuis</name>
    <dbReference type="NCBI Taxonomy" id="28901"/>
    <lineage>
        <taxon>Bacteria</taxon>
        <taxon>Pseudomonadati</taxon>
        <taxon>Pseudomonadota</taxon>
        <taxon>Gammaproteobacteria</taxon>
        <taxon>Enterobacterales</taxon>
        <taxon>Enterobacteriaceae</taxon>
        <taxon>Salmonella</taxon>
    </lineage>
</organism>